<evidence type="ECO:0000313" key="3">
    <source>
        <dbReference type="Proteomes" id="UP000624703"/>
    </source>
</evidence>
<organism evidence="2 3">
    <name type="scientific">Persicirhabdus sediminis</name>
    <dbReference type="NCBI Taxonomy" id="454144"/>
    <lineage>
        <taxon>Bacteria</taxon>
        <taxon>Pseudomonadati</taxon>
        <taxon>Verrucomicrobiota</taxon>
        <taxon>Verrucomicrobiia</taxon>
        <taxon>Verrucomicrobiales</taxon>
        <taxon>Verrucomicrobiaceae</taxon>
        <taxon>Persicirhabdus</taxon>
    </lineage>
</organism>
<accession>A0A8J7MFG4</accession>
<protein>
    <submittedName>
        <fullName evidence="2">PEP-CTERM sorting domain-containing protein</fullName>
    </submittedName>
</protein>
<evidence type="ECO:0000259" key="1">
    <source>
        <dbReference type="Pfam" id="PF07589"/>
    </source>
</evidence>
<dbReference type="EMBL" id="JAENIM010000045">
    <property type="protein sequence ID" value="MBK1792471.1"/>
    <property type="molecule type" value="Genomic_DNA"/>
</dbReference>
<keyword evidence="3" id="KW-1185">Reference proteome</keyword>
<evidence type="ECO:0000313" key="2">
    <source>
        <dbReference type="EMBL" id="MBK1792471.1"/>
    </source>
</evidence>
<dbReference type="AlphaFoldDB" id="A0A8J7MFG4"/>
<dbReference type="NCBIfam" id="TIGR02595">
    <property type="entry name" value="PEP_CTERM"/>
    <property type="match status" value="1"/>
</dbReference>
<dbReference type="Proteomes" id="UP000624703">
    <property type="component" value="Unassembled WGS sequence"/>
</dbReference>
<dbReference type="Pfam" id="PF07589">
    <property type="entry name" value="PEP-CTERM"/>
    <property type="match status" value="1"/>
</dbReference>
<proteinExistence type="predicted"/>
<gene>
    <name evidence="2" type="ORF">JIN82_15005</name>
</gene>
<sequence>MKIIGLNILALLLTAIVAQASITITWGFGSLRDSSGNVVPEGATVVMFVDTGGGLPSADDLSGAVLTTGQTVGGSEILDIFATSDAVDPGGVEETRTYTLDGNIASGADIGIYWFLDGVSSGDTLTGGESYGSFTSSDVGVFGDWNMTVPNDGSAVNILYYDTSLGGGVSESDFWASNNVAVPEPSSLALIGLGAIGFIIRRRK</sequence>
<reference evidence="2" key="1">
    <citation type="submission" date="2021-01" db="EMBL/GenBank/DDBJ databases">
        <title>Modified the classification status of verrucomicrobia.</title>
        <authorList>
            <person name="Feng X."/>
        </authorList>
    </citation>
    <scope>NUCLEOTIDE SEQUENCE</scope>
    <source>
        <strain evidence="2">_KCTC 22039</strain>
    </source>
</reference>
<name>A0A8J7MFG4_9BACT</name>
<feature type="domain" description="Ice-binding protein C-terminal" evidence="1">
    <location>
        <begin position="181"/>
        <end position="203"/>
    </location>
</feature>
<comment type="caution">
    <text evidence="2">The sequence shown here is derived from an EMBL/GenBank/DDBJ whole genome shotgun (WGS) entry which is preliminary data.</text>
</comment>
<dbReference type="RefSeq" id="WP_200312480.1">
    <property type="nucleotide sequence ID" value="NZ_JAENIM010000045.1"/>
</dbReference>
<dbReference type="InterPro" id="IPR013424">
    <property type="entry name" value="Ice-binding_C"/>
</dbReference>